<dbReference type="InterPro" id="IPR005119">
    <property type="entry name" value="LysR_subst-bd"/>
</dbReference>
<dbReference type="InterPro" id="IPR000847">
    <property type="entry name" value="LysR_HTH_N"/>
</dbReference>
<evidence type="ECO:0000256" key="1">
    <source>
        <dbReference type="ARBA" id="ARBA00009437"/>
    </source>
</evidence>
<protein>
    <submittedName>
        <fullName evidence="6">DNA-binding transcriptional regulator, LysR family</fullName>
    </submittedName>
</protein>
<dbReference type="PANTHER" id="PTHR30419:SF28">
    <property type="entry name" value="HTH-TYPE TRANSCRIPTIONAL REGULATOR BSDA"/>
    <property type="match status" value="1"/>
</dbReference>
<gene>
    <name evidence="6" type="ORF">SAMN05216529_12036</name>
</gene>
<dbReference type="Proteomes" id="UP000254051">
    <property type="component" value="Unassembled WGS sequence"/>
</dbReference>
<organism evidence="6 7">
    <name type="scientific">Faecalicatena contorta</name>
    <dbReference type="NCBI Taxonomy" id="39482"/>
    <lineage>
        <taxon>Bacteria</taxon>
        <taxon>Bacillati</taxon>
        <taxon>Bacillota</taxon>
        <taxon>Clostridia</taxon>
        <taxon>Lachnospirales</taxon>
        <taxon>Lachnospiraceae</taxon>
        <taxon>Faecalicatena</taxon>
    </lineage>
</organism>
<dbReference type="PROSITE" id="PS50931">
    <property type="entry name" value="HTH_LYSR"/>
    <property type="match status" value="1"/>
</dbReference>
<dbReference type="FunFam" id="1.10.10.10:FF:000001">
    <property type="entry name" value="LysR family transcriptional regulator"/>
    <property type="match status" value="1"/>
</dbReference>
<reference evidence="7" key="1">
    <citation type="submission" date="2017-07" db="EMBL/GenBank/DDBJ databases">
        <authorList>
            <person name="Varghese N."/>
            <person name="Submissions S."/>
        </authorList>
    </citation>
    <scope>NUCLEOTIDE SEQUENCE [LARGE SCALE GENOMIC DNA]</scope>
    <source>
        <strain evidence="7">NLAE-zl-C134</strain>
    </source>
</reference>
<feature type="domain" description="HTH lysR-type" evidence="5">
    <location>
        <begin position="1"/>
        <end position="58"/>
    </location>
</feature>
<dbReference type="SUPFAM" id="SSF53850">
    <property type="entry name" value="Periplasmic binding protein-like II"/>
    <property type="match status" value="1"/>
</dbReference>
<dbReference type="AlphaFoldDB" id="A0A315ZPV3"/>
<dbReference type="SUPFAM" id="SSF46785">
    <property type="entry name" value="Winged helix' DNA-binding domain"/>
    <property type="match status" value="1"/>
</dbReference>
<dbReference type="PRINTS" id="PR00039">
    <property type="entry name" value="HTHLYSR"/>
</dbReference>
<dbReference type="InterPro" id="IPR036388">
    <property type="entry name" value="WH-like_DNA-bd_sf"/>
</dbReference>
<evidence type="ECO:0000256" key="2">
    <source>
        <dbReference type="ARBA" id="ARBA00023015"/>
    </source>
</evidence>
<proteinExistence type="inferred from homology"/>
<dbReference type="InterPro" id="IPR036390">
    <property type="entry name" value="WH_DNA-bd_sf"/>
</dbReference>
<evidence type="ECO:0000313" key="6">
    <source>
        <dbReference type="EMBL" id="SUQ16053.1"/>
    </source>
</evidence>
<dbReference type="Gene3D" id="3.40.190.290">
    <property type="match status" value="1"/>
</dbReference>
<keyword evidence="2" id="KW-0805">Transcription regulation</keyword>
<name>A0A315ZPV3_9FIRM</name>
<keyword evidence="3 6" id="KW-0238">DNA-binding</keyword>
<dbReference type="GO" id="GO:0003700">
    <property type="term" value="F:DNA-binding transcription factor activity"/>
    <property type="evidence" value="ECO:0007669"/>
    <property type="project" value="InterPro"/>
</dbReference>
<evidence type="ECO:0000313" key="7">
    <source>
        <dbReference type="Proteomes" id="UP000254051"/>
    </source>
</evidence>
<evidence type="ECO:0000256" key="4">
    <source>
        <dbReference type="ARBA" id="ARBA00023163"/>
    </source>
</evidence>
<dbReference type="GO" id="GO:0003677">
    <property type="term" value="F:DNA binding"/>
    <property type="evidence" value="ECO:0007669"/>
    <property type="project" value="UniProtKB-KW"/>
</dbReference>
<comment type="similarity">
    <text evidence="1">Belongs to the LysR transcriptional regulatory family.</text>
</comment>
<dbReference type="GO" id="GO:0005829">
    <property type="term" value="C:cytosol"/>
    <property type="evidence" value="ECO:0007669"/>
    <property type="project" value="TreeGrafter"/>
</dbReference>
<dbReference type="OrthoDB" id="119203at2"/>
<evidence type="ECO:0000256" key="3">
    <source>
        <dbReference type="ARBA" id="ARBA00023125"/>
    </source>
</evidence>
<dbReference type="Gene3D" id="1.10.10.10">
    <property type="entry name" value="Winged helix-like DNA-binding domain superfamily/Winged helix DNA-binding domain"/>
    <property type="match status" value="1"/>
</dbReference>
<dbReference type="InterPro" id="IPR050950">
    <property type="entry name" value="HTH-type_LysR_regulators"/>
</dbReference>
<dbReference type="PANTHER" id="PTHR30419">
    <property type="entry name" value="HTH-TYPE TRANSCRIPTIONAL REGULATOR YBHD"/>
    <property type="match status" value="1"/>
</dbReference>
<sequence length="288" mass="32901">MNFLQLKYFKTVAELEHITNAADQLYISQPALSKSIHLLEQEVGYPLFERAGTGIQLNENGRILYNYAISILSSLENALTEISDRNNHYQQVVLSMTAATQFLPDILLNVKKKYPEISLYIKQESIQQAKHNCDLYLRSSTTPLNDVNAITLLSETCLIGISKDNPLSANQCIAPEMLRSEVFLTMQDQLPLYWITCDLCQNAGFKPNTNLQFDNRETIFDLISANMGVSIIPGKTWAPYMKHSGIVLRPLTVSYSRYIILQWLKDKYLSKSANIIIKYLQDYFLKLN</sequence>
<evidence type="ECO:0000259" key="5">
    <source>
        <dbReference type="PROSITE" id="PS50931"/>
    </source>
</evidence>
<dbReference type="Pfam" id="PF00126">
    <property type="entry name" value="HTH_1"/>
    <property type="match status" value="1"/>
</dbReference>
<keyword evidence="4" id="KW-0804">Transcription</keyword>
<accession>A0A315ZPV3</accession>
<dbReference type="CDD" id="cd05466">
    <property type="entry name" value="PBP2_LTTR_substrate"/>
    <property type="match status" value="1"/>
</dbReference>
<dbReference type="RefSeq" id="WP_109714428.1">
    <property type="nucleotide sequence ID" value="NZ_QGDS01000020.1"/>
</dbReference>
<dbReference type="EMBL" id="UHJJ01000020">
    <property type="protein sequence ID" value="SUQ16053.1"/>
    <property type="molecule type" value="Genomic_DNA"/>
</dbReference>
<dbReference type="Pfam" id="PF03466">
    <property type="entry name" value="LysR_substrate"/>
    <property type="match status" value="1"/>
</dbReference>
<keyword evidence="7" id="KW-1185">Reference proteome</keyword>